<reference evidence="1 2" key="1">
    <citation type="submission" date="2018-02" db="EMBL/GenBank/DDBJ databases">
        <title>Five New Genomes of Indian Photorhabdus Isolates TSA.</title>
        <authorList>
            <person name="Dubay B."/>
            <person name="Somvanshi V.S."/>
        </authorList>
    </citation>
    <scope>NUCLEOTIDE SEQUENCE [LARGE SCALE GENOMIC DNA]</scope>
    <source>
        <strain evidence="1 2">H1</strain>
    </source>
</reference>
<protein>
    <submittedName>
        <fullName evidence="1">Uncharacterized protein</fullName>
    </submittedName>
</protein>
<evidence type="ECO:0000313" key="2">
    <source>
        <dbReference type="Proteomes" id="UP000239550"/>
    </source>
</evidence>
<evidence type="ECO:0000313" key="1">
    <source>
        <dbReference type="EMBL" id="PQQ26527.1"/>
    </source>
</evidence>
<comment type="caution">
    <text evidence="1">The sequence shown here is derived from an EMBL/GenBank/DDBJ whole genome shotgun (WGS) entry which is preliminary data.</text>
</comment>
<organism evidence="1 2">
    <name type="scientific">Photorhabdus hindustanensis</name>
    <dbReference type="NCBI Taxonomy" id="2918802"/>
    <lineage>
        <taxon>Bacteria</taxon>
        <taxon>Pseudomonadati</taxon>
        <taxon>Pseudomonadota</taxon>
        <taxon>Gammaproteobacteria</taxon>
        <taxon>Enterobacterales</taxon>
        <taxon>Morganellaceae</taxon>
        <taxon>Photorhabdus</taxon>
    </lineage>
</organism>
<gene>
    <name evidence="1" type="ORF">C6H66_10175</name>
</gene>
<accession>A0A2S8Q386</accession>
<name>A0A2S8Q386_9GAMM</name>
<keyword evidence="2" id="KW-1185">Reference proteome</keyword>
<dbReference type="EMBL" id="PUWT01000023">
    <property type="protein sequence ID" value="PQQ26527.1"/>
    <property type="molecule type" value="Genomic_DNA"/>
</dbReference>
<sequence length="63" mass="6793">MIDTRREACVRAATGCPYTGRYEFIDAPYVDYVGIAAADMLVSTLDQLLLPALGAISHRASVC</sequence>
<dbReference type="AlphaFoldDB" id="A0A2S8Q386"/>
<proteinExistence type="predicted"/>
<dbReference type="Proteomes" id="UP000239550">
    <property type="component" value="Unassembled WGS sequence"/>
</dbReference>